<evidence type="ECO:0008006" key="3">
    <source>
        <dbReference type="Google" id="ProtNLM"/>
    </source>
</evidence>
<proteinExistence type="predicted"/>
<name>A0ABP6T6B6_9ACTN</name>
<gene>
    <name evidence="1" type="ORF">GCM10020369_58420</name>
</gene>
<sequence>MTGSSADDFNLEVQVVTDPRAEAVGASDNGCGATCAGGNCASNIMG</sequence>
<dbReference type="Proteomes" id="UP001501676">
    <property type="component" value="Unassembled WGS sequence"/>
</dbReference>
<accession>A0ABP6T6B6</accession>
<dbReference type="EMBL" id="BAAAYN010000042">
    <property type="protein sequence ID" value="GAA3393321.1"/>
    <property type="molecule type" value="Genomic_DNA"/>
</dbReference>
<dbReference type="RefSeq" id="WP_345731459.1">
    <property type="nucleotide sequence ID" value="NZ_BAAAYN010000042.1"/>
</dbReference>
<organism evidence="1 2">
    <name type="scientific">Cryptosporangium minutisporangium</name>
    <dbReference type="NCBI Taxonomy" id="113569"/>
    <lineage>
        <taxon>Bacteria</taxon>
        <taxon>Bacillati</taxon>
        <taxon>Actinomycetota</taxon>
        <taxon>Actinomycetes</taxon>
        <taxon>Cryptosporangiales</taxon>
        <taxon>Cryptosporangiaceae</taxon>
        <taxon>Cryptosporangium</taxon>
    </lineage>
</organism>
<reference evidence="2" key="1">
    <citation type="journal article" date="2019" name="Int. J. Syst. Evol. Microbiol.">
        <title>The Global Catalogue of Microorganisms (GCM) 10K type strain sequencing project: providing services to taxonomists for standard genome sequencing and annotation.</title>
        <authorList>
            <consortium name="The Broad Institute Genomics Platform"/>
            <consortium name="The Broad Institute Genome Sequencing Center for Infectious Disease"/>
            <person name="Wu L."/>
            <person name="Ma J."/>
        </authorList>
    </citation>
    <scope>NUCLEOTIDE SEQUENCE [LARGE SCALE GENOMIC DNA]</scope>
    <source>
        <strain evidence="2">JCM 9458</strain>
    </source>
</reference>
<keyword evidence="2" id="KW-1185">Reference proteome</keyword>
<evidence type="ECO:0000313" key="1">
    <source>
        <dbReference type="EMBL" id="GAA3393321.1"/>
    </source>
</evidence>
<comment type="caution">
    <text evidence="1">The sequence shown here is derived from an EMBL/GenBank/DDBJ whole genome shotgun (WGS) entry which is preliminary data.</text>
</comment>
<evidence type="ECO:0000313" key="2">
    <source>
        <dbReference type="Proteomes" id="UP001501676"/>
    </source>
</evidence>
<protein>
    <recommendedName>
        <fullName evidence="3">FxLD family lantipeptide</fullName>
    </recommendedName>
</protein>